<evidence type="ECO:0000256" key="2">
    <source>
        <dbReference type="ARBA" id="ARBA00023125"/>
    </source>
</evidence>
<keyword evidence="2" id="KW-0238">DNA-binding</keyword>
<dbReference type="InterPro" id="IPR011711">
    <property type="entry name" value="GntR_C"/>
</dbReference>
<proteinExistence type="predicted"/>
<dbReference type="InterPro" id="IPR036388">
    <property type="entry name" value="WH-like_DNA-bd_sf"/>
</dbReference>
<organism evidence="5 6">
    <name type="scientific">Telmatospirillum siberiense</name>
    <dbReference type="NCBI Taxonomy" id="382514"/>
    <lineage>
        <taxon>Bacteria</taxon>
        <taxon>Pseudomonadati</taxon>
        <taxon>Pseudomonadota</taxon>
        <taxon>Alphaproteobacteria</taxon>
        <taxon>Rhodospirillales</taxon>
        <taxon>Rhodospirillaceae</taxon>
        <taxon>Telmatospirillum</taxon>
    </lineage>
</organism>
<dbReference type="InterPro" id="IPR012318">
    <property type="entry name" value="HTH_CRP"/>
</dbReference>
<dbReference type="Pfam" id="PF07729">
    <property type="entry name" value="FCD"/>
    <property type="match status" value="1"/>
</dbReference>
<evidence type="ECO:0000256" key="1">
    <source>
        <dbReference type="ARBA" id="ARBA00023015"/>
    </source>
</evidence>
<gene>
    <name evidence="5" type="ORF">CWS72_16405</name>
</gene>
<dbReference type="SUPFAM" id="SSF48008">
    <property type="entry name" value="GntR ligand-binding domain-like"/>
    <property type="match status" value="1"/>
</dbReference>
<dbReference type="RefSeq" id="WP_101251709.1">
    <property type="nucleotide sequence ID" value="NZ_PIUM01000020.1"/>
</dbReference>
<dbReference type="EMBL" id="PIUM01000020">
    <property type="protein sequence ID" value="PKU23439.1"/>
    <property type="molecule type" value="Genomic_DNA"/>
</dbReference>
<dbReference type="InterPro" id="IPR008920">
    <property type="entry name" value="TF_FadR/GntR_C"/>
</dbReference>
<reference evidence="6" key="1">
    <citation type="submission" date="2017-12" db="EMBL/GenBank/DDBJ databases">
        <title>Draft genome sequence of Telmatospirillum siberiense 26-4b1T, an acidotolerant peatland alphaproteobacterium potentially involved in sulfur cycling.</title>
        <authorList>
            <person name="Hausmann B."/>
            <person name="Pjevac P."/>
            <person name="Schreck K."/>
            <person name="Herbold C.W."/>
            <person name="Daims H."/>
            <person name="Wagner M."/>
            <person name="Pester M."/>
            <person name="Loy A."/>
        </authorList>
    </citation>
    <scope>NUCLEOTIDE SEQUENCE [LARGE SCALE GENOMIC DNA]</scope>
    <source>
        <strain evidence="6">26-4b1</strain>
    </source>
</reference>
<dbReference type="Gene3D" id="1.20.120.530">
    <property type="entry name" value="GntR ligand-binding domain-like"/>
    <property type="match status" value="1"/>
</dbReference>
<dbReference type="OrthoDB" id="9812290at2"/>
<feature type="domain" description="HTH gntR-type" evidence="4">
    <location>
        <begin position="9"/>
        <end position="76"/>
    </location>
</feature>
<dbReference type="GO" id="GO:0003677">
    <property type="term" value="F:DNA binding"/>
    <property type="evidence" value="ECO:0007669"/>
    <property type="project" value="UniProtKB-KW"/>
</dbReference>
<dbReference type="SMART" id="SM00419">
    <property type="entry name" value="HTH_CRP"/>
    <property type="match status" value="1"/>
</dbReference>
<dbReference type="GO" id="GO:0003700">
    <property type="term" value="F:DNA-binding transcription factor activity"/>
    <property type="evidence" value="ECO:0007669"/>
    <property type="project" value="InterPro"/>
</dbReference>
<keyword evidence="6" id="KW-1185">Reference proteome</keyword>
<dbReference type="AlphaFoldDB" id="A0A2N3PSR3"/>
<dbReference type="InterPro" id="IPR036390">
    <property type="entry name" value="WH_DNA-bd_sf"/>
</dbReference>
<evidence type="ECO:0000256" key="3">
    <source>
        <dbReference type="ARBA" id="ARBA00023163"/>
    </source>
</evidence>
<dbReference type="Proteomes" id="UP000233293">
    <property type="component" value="Unassembled WGS sequence"/>
</dbReference>
<dbReference type="Pfam" id="PF00392">
    <property type="entry name" value="GntR"/>
    <property type="match status" value="1"/>
</dbReference>
<keyword evidence="1" id="KW-0805">Transcription regulation</keyword>
<dbReference type="SMART" id="SM00895">
    <property type="entry name" value="FCD"/>
    <property type="match status" value="1"/>
</dbReference>
<dbReference type="CDD" id="cd07377">
    <property type="entry name" value="WHTH_GntR"/>
    <property type="match status" value="1"/>
</dbReference>
<dbReference type="InterPro" id="IPR000524">
    <property type="entry name" value="Tscrpt_reg_HTH_GntR"/>
</dbReference>
<dbReference type="SMART" id="SM00345">
    <property type="entry name" value="HTH_GNTR"/>
    <property type="match status" value="1"/>
</dbReference>
<evidence type="ECO:0000313" key="6">
    <source>
        <dbReference type="Proteomes" id="UP000233293"/>
    </source>
</evidence>
<dbReference type="PRINTS" id="PR00035">
    <property type="entry name" value="HTHGNTR"/>
</dbReference>
<dbReference type="Gene3D" id="1.10.10.10">
    <property type="entry name" value="Winged helix-like DNA-binding domain superfamily/Winged helix DNA-binding domain"/>
    <property type="match status" value="1"/>
</dbReference>
<accession>A0A2N3PSR3</accession>
<protein>
    <submittedName>
        <fullName evidence="5">GntR family transcriptional regulator</fullName>
    </submittedName>
</protein>
<dbReference type="PANTHER" id="PTHR43537:SF24">
    <property type="entry name" value="GLUCONATE OPERON TRANSCRIPTIONAL REPRESSOR"/>
    <property type="match status" value="1"/>
</dbReference>
<sequence length="223" mass="24859">MIPKDHSVLSLPETVYRGLRTAILNGVYPPGQMLRQEDIARRLGVSRVPLREALARLEAEGLVVLHPRRGYAVLSLDPREIGEVFALRARIEEHMAAVATAERSDEDIAQARVLRRQMANAATAGLAAAESWFELHIRFHDVLLGLPDRPVIHRIVNGLQRMVEPYIRVESRLTGDLDQAEAEHDRLLEGFIAGDAAGVAALTREHVDHTAARLLDGLEQWRS</sequence>
<dbReference type="PANTHER" id="PTHR43537">
    <property type="entry name" value="TRANSCRIPTIONAL REGULATOR, GNTR FAMILY"/>
    <property type="match status" value="1"/>
</dbReference>
<evidence type="ECO:0000313" key="5">
    <source>
        <dbReference type="EMBL" id="PKU23439.1"/>
    </source>
</evidence>
<dbReference type="SUPFAM" id="SSF46785">
    <property type="entry name" value="Winged helix' DNA-binding domain"/>
    <property type="match status" value="1"/>
</dbReference>
<dbReference type="PROSITE" id="PS50949">
    <property type="entry name" value="HTH_GNTR"/>
    <property type="match status" value="1"/>
</dbReference>
<evidence type="ECO:0000259" key="4">
    <source>
        <dbReference type="PROSITE" id="PS50949"/>
    </source>
</evidence>
<keyword evidence="3" id="KW-0804">Transcription</keyword>
<comment type="caution">
    <text evidence="5">The sequence shown here is derived from an EMBL/GenBank/DDBJ whole genome shotgun (WGS) entry which is preliminary data.</text>
</comment>
<name>A0A2N3PSR3_9PROT</name>